<organism evidence="2 3">
    <name type="scientific">Salinicola rhizosphaerae</name>
    <dbReference type="NCBI Taxonomy" id="1443141"/>
    <lineage>
        <taxon>Bacteria</taxon>
        <taxon>Pseudomonadati</taxon>
        <taxon>Pseudomonadota</taxon>
        <taxon>Gammaproteobacteria</taxon>
        <taxon>Oceanospirillales</taxon>
        <taxon>Halomonadaceae</taxon>
        <taxon>Salinicola</taxon>
    </lineage>
</organism>
<dbReference type="Pfam" id="PF00196">
    <property type="entry name" value="GerE"/>
    <property type="match status" value="1"/>
</dbReference>
<gene>
    <name evidence="2" type="ORF">GCM10009038_31940</name>
</gene>
<feature type="domain" description="HTH luxR-type" evidence="1">
    <location>
        <begin position="29"/>
        <end position="86"/>
    </location>
</feature>
<dbReference type="InterPro" id="IPR000792">
    <property type="entry name" value="Tscrpt_reg_LuxR_C"/>
</dbReference>
<keyword evidence="3" id="KW-1185">Reference proteome</keyword>
<sequence>MGNDMNQVTQDHQTIEAFGFRCRIGKRADGLPTAKQAFVIAGIASGMTQKEIARARGISPATVKSTIEGIFFTLHAQRATEVVAKAMRRTWIAPLLLAITVSAISPDVHMQRLRSSGGRQTISITKLSRRQESHDIAGIAA</sequence>
<name>A0ABQ3E989_9GAMM</name>
<dbReference type="Gene3D" id="1.10.10.10">
    <property type="entry name" value="Winged helix-like DNA-binding domain superfamily/Winged helix DNA-binding domain"/>
    <property type="match status" value="1"/>
</dbReference>
<dbReference type="SMART" id="SM00421">
    <property type="entry name" value="HTH_LUXR"/>
    <property type="match status" value="1"/>
</dbReference>
<dbReference type="Proteomes" id="UP000646745">
    <property type="component" value="Unassembled WGS sequence"/>
</dbReference>
<dbReference type="EMBL" id="BMZI01000007">
    <property type="protein sequence ID" value="GHB30746.1"/>
    <property type="molecule type" value="Genomic_DNA"/>
</dbReference>
<comment type="caution">
    <text evidence="2">The sequence shown here is derived from an EMBL/GenBank/DDBJ whole genome shotgun (WGS) entry which is preliminary data.</text>
</comment>
<protein>
    <recommendedName>
        <fullName evidence="1">HTH luxR-type domain-containing protein</fullName>
    </recommendedName>
</protein>
<accession>A0ABQ3E989</accession>
<dbReference type="InterPro" id="IPR016032">
    <property type="entry name" value="Sig_transdc_resp-reg_C-effctor"/>
</dbReference>
<proteinExistence type="predicted"/>
<evidence type="ECO:0000313" key="2">
    <source>
        <dbReference type="EMBL" id="GHB30746.1"/>
    </source>
</evidence>
<evidence type="ECO:0000313" key="3">
    <source>
        <dbReference type="Proteomes" id="UP000646745"/>
    </source>
</evidence>
<dbReference type="InterPro" id="IPR036388">
    <property type="entry name" value="WH-like_DNA-bd_sf"/>
</dbReference>
<reference evidence="3" key="1">
    <citation type="journal article" date="2019" name="Int. J. Syst. Evol. Microbiol.">
        <title>The Global Catalogue of Microorganisms (GCM) 10K type strain sequencing project: providing services to taxonomists for standard genome sequencing and annotation.</title>
        <authorList>
            <consortium name="The Broad Institute Genomics Platform"/>
            <consortium name="The Broad Institute Genome Sequencing Center for Infectious Disease"/>
            <person name="Wu L."/>
            <person name="Ma J."/>
        </authorList>
    </citation>
    <scope>NUCLEOTIDE SEQUENCE [LARGE SCALE GENOMIC DNA]</scope>
    <source>
        <strain evidence="3">KCTC 32998</strain>
    </source>
</reference>
<evidence type="ECO:0000259" key="1">
    <source>
        <dbReference type="SMART" id="SM00421"/>
    </source>
</evidence>
<dbReference type="SUPFAM" id="SSF46894">
    <property type="entry name" value="C-terminal effector domain of the bipartite response regulators"/>
    <property type="match status" value="1"/>
</dbReference>